<feature type="chain" id="PRO_5045237564" evidence="1">
    <location>
        <begin position="25"/>
        <end position="425"/>
    </location>
</feature>
<reference evidence="3" key="1">
    <citation type="submission" date="2025-08" db="UniProtKB">
        <authorList>
            <consortium name="RefSeq"/>
        </authorList>
    </citation>
    <scope>IDENTIFICATION</scope>
    <source>
        <tissue evidence="3">Whole body</tissue>
    </source>
</reference>
<evidence type="ECO:0000313" key="3">
    <source>
        <dbReference type="RefSeq" id="XP_026487221.2"/>
    </source>
</evidence>
<accession>A0A8B8HU95</accession>
<keyword evidence="2" id="KW-1185">Reference proteome</keyword>
<keyword evidence="1" id="KW-0732">Signal</keyword>
<dbReference type="GeneID" id="113394210"/>
<evidence type="ECO:0000256" key="1">
    <source>
        <dbReference type="SAM" id="SignalP"/>
    </source>
</evidence>
<dbReference type="AlphaFoldDB" id="A0A8B8HU95"/>
<sequence length="425" mass="48824">MTCCLVTTLIFIVLLVFFLRKKDPDAILGIYSVPGKWYYLKYIVFSCLYYYRKYSKKNNGAGTDGQAGQGMRAIANPSEMDRAQPLSEHAKAFDAVFFISAMKDEKEDKGVYIISGCERRPMGMCNGLFYIGLPGKGLLCSKKIPDTVLFGAQIGEFGAEGIMIKPVEPMKKWAVSYKGPMWYQNEPSKVVDVEFNGEWNATSDYFDYDCDLHPPAVIRSIAREKWSRKYFESLKTAHQSHYEQFGEMKCKFKIDKETFEYTLPSFRDHSFGQRRDWTLMHRYAFHHIFLEDGTNISVGVICQPSTATSMEAGTVGLPNGEVLPIKWVDLKLYQHGEGGTAPRDYAFRIQAGDEEYTIQVLVEYESTHYVSQEWDARMVERFCKFIVNGVPGRGVSEFHYRHKDGRPESVAKNDPDWFRKMCHKI</sequence>
<name>A0A8B8HU95_VANTA</name>
<dbReference type="Proteomes" id="UP001652626">
    <property type="component" value="Chromosome 16"/>
</dbReference>
<organism evidence="2 3">
    <name type="scientific">Vanessa tameamea</name>
    <name type="common">Kamehameha butterfly</name>
    <dbReference type="NCBI Taxonomy" id="334116"/>
    <lineage>
        <taxon>Eukaryota</taxon>
        <taxon>Metazoa</taxon>
        <taxon>Ecdysozoa</taxon>
        <taxon>Arthropoda</taxon>
        <taxon>Hexapoda</taxon>
        <taxon>Insecta</taxon>
        <taxon>Pterygota</taxon>
        <taxon>Neoptera</taxon>
        <taxon>Endopterygota</taxon>
        <taxon>Lepidoptera</taxon>
        <taxon>Glossata</taxon>
        <taxon>Ditrysia</taxon>
        <taxon>Papilionoidea</taxon>
        <taxon>Nymphalidae</taxon>
        <taxon>Nymphalinae</taxon>
        <taxon>Vanessa</taxon>
    </lineage>
</organism>
<evidence type="ECO:0000313" key="2">
    <source>
        <dbReference type="Proteomes" id="UP001652626"/>
    </source>
</evidence>
<dbReference type="OrthoDB" id="5798273at2759"/>
<dbReference type="PANTHER" id="PTHR34717">
    <property type="entry name" value="EG:BACR7A4.20 PROTEIN"/>
    <property type="match status" value="1"/>
</dbReference>
<dbReference type="RefSeq" id="XP_026487221.2">
    <property type="nucleotide sequence ID" value="XM_026631436.2"/>
</dbReference>
<dbReference type="OMA" id="HHIFLED"/>
<gene>
    <name evidence="3" type="primary">LOC113394210</name>
</gene>
<proteinExistence type="predicted"/>
<protein>
    <submittedName>
        <fullName evidence="3">Uncharacterized protein LOC113394210</fullName>
    </submittedName>
</protein>
<dbReference type="PANTHER" id="PTHR34717:SF1">
    <property type="entry name" value="EG:BACR7A4.20 PROTEIN"/>
    <property type="match status" value="1"/>
</dbReference>
<feature type="signal peptide" evidence="1">
    <location>
        <begin position="1"/>
        <end position="24"/>
    </location>
</feature>